<dbReference type="Proteomes" id="UP000186594">
    <property type="component" value="Unassembled WGS sequence"/>
</dbReference>
<dbReference type="Pfam" id="PF25555">
    <property type="entry name" value="RAB3A-like_C"/>
    <property type="match status" value="1"/>
</dbReference>
<accession>A0A1U7LJ30</accession>
<dbReference type="OrthoDB" id="1748564at2759"/>
<dbReference type="GO" id="GO:0070319">
    <property type="term" value="C:Golgi to plasma membrane transport vesicle"/>
    <property type="evidence" value="ECO:0007669"/>
    <property type="project" value="TreeGrafter"/>
</dbReference>
<name>A0A1U7LJ30_NEOID</name>
<feature type="compositionally biased region" description="Basic and acidic residues" evidence="3">
    <location>
        <begin position="550"/>
        <end position="589"/>
    </location>
</feature>
<evidence type="ECO:0000256" key="1">
    <source>
        <dbReference type="ARBA" id="ARBA00023054"/>
    </source>
</evidence>
<dbReference type="InterPro" id="IPR009449">
    <property type="entry name" value="Sec2_N"/>
</dbReference>
<protein>
    <submittedName>
        <fullName evidence="5">Rab guanine nucleotide exchange factor sec2</fullName>
    </submittedName>
</protein>
<dbReference type="SUPFAM" id="SSF144284">
    <property type="entry name" value="Sec2 N-terminal region"/>
    <property type="match status" value="1"/>
</dbReference>
<organism evidence="5 6">
    <name type="scientific">Neolecta irregularis (strain DAH-3)</name>
    <dbReference type="NCBI Taxonomy" id="1198029"/>
    <lineage>
        <taxon>Eukaryota</taxon>
        <taxon>Fungi</taxon>
        <taxon>Dikarya</taxon>
        <taxon>Ascomycota</taxon>
        <taxon>Taphrinomycotina</taxon>
        <taxon>Neolectales</taxon>
        <taxon>Neolectaceae</taxon>
        <taxon>Neolecta</taxon>
    </lineage>
</organism>
<dbReference type="AlphaFoldDB" id="A0A1U7LJ30"/>
<sequence>MPFPSESTTGDGDFENSDLATLHNEVSVLSRKLIESVNRNADLEDATTVARRDLKIAQQRIEDLEAQQKLHLDRMEKGLLVDKSEVQTQTEQLMRRLMEERAQRGQAEKDKRTIEQEIEDLTLSLFEEANAMVAAARNERDDMARKNEQLQARVRETDTLLASLQGQLTALKAVIQGMKNEEAEVLSSSNASTPRLRYRASRESLSRLVIDPSNPYNPAPIPDSPGFFQPTNGPAMQFLQSILRSDIQPYRDFAEFCQTSRSFSLQQPVAISTPTSPRPHFLIQRVSPLVSPSLPPPPSSPSQVAFRDTRWVKRCLLEDIEPTLRLDVAPGLSWLVRRNTLTAILDNTLVIDPIPASKLNRSHACALCGEQHHDQQQQSGRSHVFRTSGNPLANRYLLCSYCVRRVRSVCDFIGFLRAIREGLFRADDDGSEFKAWEEATKMREACFWARIGGGVVPPFQFESGSRKHSLEIVVEKETELKNQVKVRRDWSLEEEPLTPVMAQDTNAMIETLSTTSPSTLSPELDEINGDIGTEFLAPNIIPGLLIKSPIAHDDSGEPYDGRDDKQDHNLNKQDDKKDVSQEGSEKDRT</sequence>
<dbReference type="Gene3D" id="6.10.140.910">
    <property type="match status" value="1"/>
</dbReference>
<evidence type="ECO:0000313" key="6">
    <source>
        <dbReference type="Proteomes" id="UP000186594"/>
    </source>
</evidence>
<dbReference type="CDD" id="cd21044">
    <property type="entry name" value="Rab11BD_RAB3IP_like"/>
    <property type="match status" value="1"/>
</dbReference>
<dbReference type="GO" id="GO:0006887">
    <property type="term" value="P:exocytosis"/>
    <property type="evidence" value="ECO:0007669"/>
    <property type="project" value="TreeGrafter"/>
</dbReference>
<dbReference type="OMA" id="CCEFTGY"/>
<dbReference type="PANTHER" id="PTHR14430">
    <property type="entry name" value="RABIN3-RELATED"/>
    <property type="match status" value="1"/>
</dbReference>
<feature type="coiled-coil region" evidence="2">
    <location>
        <begin position="47"/>
        <end position="181"/>
    </location>
</feature>
<dbReference type="GO" id="GO:0005085">
    <property type="term" value="F:guanyl-nucleotide exchange factor activity"/>
    <property type="evidence" value="ECO:0007669"/>
    <property type="project" value="InterPro"/>
</dbReference>
<keyword evidence="6" id="KW-1185">Reference proteome</keyword>
<dbReference type="STRING" id="1198029.A0A1U7LJ30"/>
<feature type="region of interest" description="Disordered" evidence="3">
    <location>
        <begin position="549"/>
        <end position="589"/>
    </location>
</feature>
<proteinExistence type="predicted"/>
<dbReference type="PANTHER" id="PTHR14430:SF0">
    <property type="entry name" value="SEC2P DOMAIN-CONTAINING PROTEIN"/>
    <property type="match status" value="1"/>
</dbReference>
<dbReference type="GO" id="GO:0051286">
    <property type="term" value="C:cell tip"/>
    <property type="evidence" value="ECO:0007669"/>
    <property type="project" value="TreeGrafter"/>
</dbReference>
<dbReference type="Pfam" id="PF06428">
    <property type="entry name" value="Sec2p"/>
    <property type="match status" value="1"/>
</dbReference>
<comment type="caution">
    <text evidence="5">The sequence shown here is derived from an EMBL/GenBank/DDBJ whole genome shotgun (WGS) entry which is preliminary data.</text>
</comment>
<evidence type="ECO:0000313" key="5">
    <source>
        <dbReference type="EMBL" id="OLL22657.1"/>
    </source>
</evidence>
<dbReference type="EMBL" id="LXFE01002965">
    <property type="protein sequence ID" value="OLL22657.1"/>
    <property type="molecule type" value="Genomic_DNA"/>
</dbReference>
<keyword evidence="1 2" id="KW-0175">Coiled coil</keyword>
<gene>
    <name evidence="5" type="ORF">NEOLI_002462</name>
</gene>
<evidence type="ECO:0000259" key="4">
    <source>
        <dbReference type="Pfam" id="PF06428"/>
    </source>
</evidence>
<feature type="domain" description="GDP/GTP exchange factor Sec2 N-terminal" evidence="4">
    <location>
        <begin position="41"/>
        <end position="179"/>
    </location>
</feature>
<reference evidence="5 6" key="1">
    <citation type="submission" date="2016-04" db="EMBL/GenBank/DDBJ databases">
        <title>Evolutionary innovation and constraint leading to complex multicellularity in the Ascomycota.</title>
        <authorList>
            <person name="Cisse O."/>
            <person name="Nguyen A."/>
            <person name="Hewitt D.A."/>
            <person name="Jedd G."/>
            <person name="Stajich J.E."/>
        </authorList>
    </citation>
    <scope>NUCLEOTIDE SEQUENCE [LARGE SCALE GENOMIC DNA]</scope>
    <source>
        <strain evidence="5 6">DAH-3</strain>
    </source>
</reference>
<evidence type="ECO:0000256" key="2">
    <source>
        <dbReference type="SAM" id="Coils"/>
    </source>
</evidence>
<evidence type="ECO:0000256" key="3">
    <source>
        <dbReference type="SAM" id="MobiDB-lite"/>
    </source>
</evidence>
<dbReference type="InterPro" id="IPR040351">
    <property type="entry name" value="RAB3IL/RAB3IP/Sec2"/>
</dbReference>